<dbReference type="EMBL" id="NUTL01000011">
    <property type="protein sequence ID" value="PHF04242.1"/>
    <property type="molecule type" value="Genomic_DNA"/>
</dbReference>
<protein>
    <submittedName>
        <fullName evidence="1">Uncharacterized protein</fullName>
    </submittedName>
</protein>
<reference evidence="1 2" key="1">
    <citation type="submission" date="2017-09" db="EMBL/GenBank/DDBJ databases">
        <title>Large-scale bioinformatics analysis of Bacillus genomes uncovers conserved roles of natural products in bacterial physiology.</title>
        <authorList>
            <consortium name="Agbiome Team Llc"/>
            <person name="Bleich R.M."/>
            <person name="Grubbs K.J."/>
            <person name="Santa Maria K.C."/>
            <person name="Allen S.E."/>
            <person name="Farag S."/>
            <person name="Shank E.A."/>
            <person name="Bowers A."/>
        </authorList>
    </citation>
    <scope>NUCLEOTIDE SEQUENCE [LARGE SCALE GENOMIC DNA]</scope>
    <source>
        <strain evidence="1 2">AFS037265</strain>
    </source>
</reference>
<comment type="caution">
    <text evidence="1">The sequence shown here is derived from an EMBL/GenBank/DDBJ whole genome shotgun (WGS) entry which is preliminary data.</text>
</comment>
<gene>
    <name evidence="1" type="ORF">COF81_02180</name>
</gene>
<sequence length="74" mass="8720">MKKLKNIGFLQNGMVLVDVKEREGTITGIREVEGFGTWVQFNGSQQQEIMWDWERVRDDLFVKDGTYIEDEMSF</sequence>
<dbReference type="Proteomes" id="UP000221918">
    <property type="component" value="Unassembled WGS sequence"/>
</dbReference>
<name>A0ABD6TDM8_9BACI</name>
<accession>A0ABD6TDM8</accession>
<organism evidence="1 2">
    <name type="scientific">Bacillus pseudomycoides</name>
    <dbReference type="NCBI Taxonomy" id="64104"/>
    <lineage>
        <taxon>Bacteria</taxon>
        <taxon>Bacillati</taxon>
        <taxon>Bacillota</taxon>
        <taxon>Bacilli</taxon>
        <taxon>Bacillales</taxon>
        <taxon>Bacillaceae</taxon>
        <taxon>Bacillus</taxon>
        <taxon>Bacillus cereus group</taxon>
    </lineage>
</organism>
<proteinExistence type="predicted"/>
<evidence type="ECO:0000313" key="1">
    <source>
        <dbReference type="EMBL" id="PHF04242.1"/>
    </source>
</evidence>
<dbReference type="RefSeq" id="WP_098802701.1">
    <property type="nucleotide sequence ID" value="NZ_NUTL01000011.1"/>
</dbReference>
<evidence type="ECO:0000313" key="2">
    <source>
        <dbReference type="Proteomes" id="UP000221918"/>
    </source>
</evidence>
<dbReference type="AlphaFoldDB" id="A0ABD6TDM8"/>